<sequence>AVIAPFSKEQIENYVEQYVPLEPRTWRTEDYMDRLTTIPNLLDLSNALSNHDRATFDQLLDAGFISMCIEYSMRLASAIFEKQDGGSVIQYVRSSEKGSWKAEFFGDDPVTRLLLESSPLTRSGNYFQFVHRSMLEYFFSCVIYSPPNLDDIFSPQIETPSPIALSLDPDNPLYRRNLVTEPSIILFLCDRVNLDPAFERELRSVVNLSKTDSSKSTAATNAITILVRAGAVFHGADLRGAQVPGADLSEGQFDSAQLQGADLTGAILSMSWLRQANLSGARLEGVRFRELPSLDAPSPVDVCTYSPDGSMLVVGFDSGFNIHNTTTWTLIRRFTIDNGVLDITFSPDSQQVV</sequence>
<dbReference type="SUPFAM" id="SSF50969">
    <property type="entry name" value="YVTN repeat-like/Quinoprotein amine dehydrogenase"/>
    <property type="match status" value="1"/>
</dbReference>
<dbReference type="AlphaFoldDB" id="A0AAD4H0C0"/>
<evidence type="ECO:0008006" key="3">
    <source>
        <dbReference type="Google" id="ProtNLM"/>
    </source>
</evidence>
<dbReference type="PANTHER" id="PTHR14136:SF17">
    <property type="entry name" value="BTB_POZ DOMAIN-CONTAINING PROTEIN KCTD9"/>
    <property type="match status" value="1"/>
</dbReference>
<feature type="non-terminal residue" evidence="1">
    <location>
        <position position="353"/>
    </location>
</feature>
<reference evidence="1" key="1">
    <citation type="journal article" date="2020" name="Fungal Divers.">
        <title>Resolving the Mortierellaceae phylogeny through synthesis of multi-gene phylogenetics and phylogenomics.</title>
        <authorList>
            <person name="Vandepol N."/>
            <person name="Liber J."/>
            <person name="Desiro A."/>
            <person name="Na H."/>
            <person name="Kennedy M."/>
            <person name="Barry K."/>
            <person name="Grigoriev I.V."/>
            <person name="Miller A.N."/>
            <person name="O'Donnell K."/>
            <person name="Stajich J.E."/>
            <person name="Bonito G."/>
        </authorList>
    </citation>
    <scope>NUCLEOTIDE SEQUENCE</scope>
    <source>
        <strain evidence="1">NRRL 28262</strain>
    </source>
</reference>
<dbReference type="Gene3D" id="2.130.10.10">
    <property type="entry name" value="YVTN repeat-like/Quinoprotein amine dehydrogenase"/>
    <property type="match status" value="1"/>
</dbReference>
<accession>A0AAD4H0C0</accession>
<dbReference type="InterPro" id="IPR001646">
    <property type="entry name" value="5peptide_repeat"/>
</dbReference>
<dbReference type="Proteomes" id="UP001194580">
    <property type="component" value="Unassembled WGS sequence"/>
</dbReference>
<organism evidence="1 2">
    <name type="scientific">Linnemannia exigua</name>
    <dbReference type="NCBI Taxonomy" id="604196"/>
    <lineage>
        <taxon>Eukaryota</taxon>
        <taxon>Fungi</taxon>
        <taxon>Fungi incertae sedis</taxon>
        <taxon>Mucoromycota</taxon>
        <taxon>Mortierellomycotina</taxon>
        <taxon>Mortierellomycetes</taxon>
        <taxon>Mortierellales</taxon>
        <taxon>Mortierellaceae</taxon>
        <taxon>Linnemannia</taxon>
    </lineage>
</organism>
<comment type="caution">
    <text evidence="1">The sequence shown here is derived from an EMBL/GenBank/DDBJ whole genome shotgun (WGS) entry which is preliminary data.</text>
</comment>
<feature type="non-terminal residue" evidence="1">
    <location>
        <position position="1"/>
    </location>
</feature>
<evidence type="ECO:0000313" key="2">
    <source>
        <dbReference type="Proteomes" id="UP001194580"/>
    </source>
</evidence>
<dbReference type="Gene3D" id="2.160.20.80">
    <property type="entry name" value="E3 ubiquitin-protein ligase SopA"/>
    <property type="match status" value="1"/>
</dbReference>
<proteinExistence type="predicted"/>
<dbReference type="SUPFAM" id="SSF141571">
    <property type="entry name" value="Pentapeptide repeat-like"/>
    <property type="match status" value="1"/>
</dbReference>
<dbReference type="InterPro" id="IPR011044">
    <property type="entry name" value="Quino_amine_DH_bsu"/>
</dbReference>
<keyword evidence="2" id="KW-1185">Reference proteome</keyword>
<dbReference type="EMBL" id="JAAAIL010003762">
    <property type="protein sequence ID" value="KAG0249284.1"/>
    <property type="molecule type" value="Genomic_DNA"/>
</dbReference>
<protein>
    <recommendedName>
        <fullName evidence="3">Pentapeptide repeat-containing protein</fullName>
    </recommendedName>
</protein>
<evidence type="ECO:0000313" key="1">
    <source>
        <dbReference type="EMBL" id="KAG0249284.1"/>
    </source>
</evidence>
<dbReference type="InterPro" id="IPR051082">
    <property type="entry name" value="Pentapeptide-BTB/POZ_domain"/>
</dbReference>
<dbReference type="Pfam" id="PF00805">
    <property type="entry name" value="Pentapeptide"/>
    <property type="match status" value="1"/>
</dbReference>
<dbReference type="InterPro" id="IPR015943">
    <property type="entry name" value="WD40/YVTN_repeat-like_dom_sf"/>
</dbReference>
<name>A0AAD4H0C0_9FUNG</name>
<gene>
    <name evidence="1" type="ORF">BGZ95_007603</name>
</gene>
<dbReference type="PANTHER" id="PTHR14136">
    <property type="entry name" value="BTB_POZ DOMAIN-CONTAINING PROTEIN KCTD9"/>
    <property type="match status" value="1"/>
</dbReference>